<dbReference type="Gene3D" id="3.40.50.1700">
    <property type="entry name" value="Glycoside hydrolase family 3 C-terminal domain"/>
    <property type="match status" value="1"/>
</dbReference>
<dbReference type="PANTHER" id="PTHR42721:SF3">
    <property type="entry name" value="BETA-D-XYLOSIDASE 5-RELATED"/>
    <property type="match status" value="1"/>
</dbReference>
<dbReference type="GO" id="GO:0045493">
    <property type="term" value="P:xylan catabolic process"/>
    <property type="evidence" value="ECO:0007669"/>
    <property type="project" value="InterPro"/>
</dbReference>
<dbReference type="FunFam" id="3.40.50.1700:FF:000009">
    <property type="entry name" value="Periplasmic beta-glucosidase"/>
    <property type="match status" value="1"/>
</dbReference>
<dbReference type="Gene3D" id="3.20.20.300">
    <property type="entry name" value="Glycoside hydrolase, family 3, N-terminal domain"/>
    <property type="match status" value="1"/>
</dbReference>
<sequence>MEEKPLYKDPSQPIDVRVKDLISRMTLNEKISQMLHESPAIPRLDIPEYNWWNECLHGVARAGIATVFPQAIGLAATFNPDLVYQVATAISDEARAKHHEAVRNGDRGIYKGLTFWSPNINIFRDPRWGRGQETYGEDPYLTGRMGVAFVKGLQGNHPKYLKLVATPKHYAVHSGPEKDRHHFDARVSPKDLRETYLPAFKECIQEAKAESVMGAYNRTNGEPCCGSKTLLQKILREEWGFDGYVVSDCGAISDFHLHHKITNSPQESAAMAVKNGCDLNCGNTYGSLLIAVQEGLITEEEIDRAVTRLFKARFKLGMFDPPEMVPYAQIPYEVNDCPEHRQLALKAARESIVLLKNQNNLLPLKKDLKSIAVIGPNADVLEVLLGNYNGTPSKYVTPLEGIKNVVSPDTKVIYAKGCDLTGTSKEGFDEAVEAARNADVVIMCMGLAPSIEGEEGDAVNSDASGDRIHIDLPGVQEELLKEIHATGKPIVLVMLNGSAVAINWANEHIPAILEAWYPGEEGGTAIADVIFGNYNPAGRLPVTFVKSVDDLPPFTDYSMKNRTYRYIEKEPLYPFGFGLSYTTFQYSNLTLSAKEIGTSENLTISVDVQNTGKMAGDEVVQLYLTDLEASVVVPKCQLRGVQRINLAPGEKKTVTFTLTPRQMALIDNEGRCILEPGTFKISVGGCQPDERSKKLGGTFLTETFEVKGNPVELPY</sequence>
<protein>
    <submittedName>
        <fullName evidence="5">Beta-glucosidase</fullName>
    </submittedName>
</protein>
<dbReference type="GO" id="GO:0009044">
    <property type="term" value="F:xylan 1,4-beta-xylosidase activity"/>
    <property type="evidence" value="ECO:0007669"/>
    <property type="project" value="InterPro"/>
</dbReference>
<keyword evidence="6" id="KW-1185">Reference proteome</keyword>
<dbReference type="STRING" id="1121256.SAMN02746089_00580"/>
<dbReference type="PANTHER" id="PTHR42721">
    <property type="entry name" value="SUGAR HYDROLASE-RELATED"/>
    <property type="match status" value="1"/>
</dbReference>
<dbReference type="InterPro" id="IPR026891">
    <property type="entry name" value="Fn3-like"/>
</dbReference>
<dbReference type="SMART" id="SM01217">
    <property type="entry name" value="Fn3_like"/>
    <property type="match status" value="1"/>
</dbReference>
<dbReference type="InterPro" id="IPR017853">
    <property type="entry name" value="GH"/>
</dbReference>
<dbReference type="PRINTS" id="PR00133">
    <property type="entry name" value="GLHYDRLASE3"/>
</dbReference>
<dbReference type="SUPFAM" id="SSF51445">
    <property type="entry name" value="(Trans)glycosidases"/>
    <property type="match status" value="1"/>
</dbReference>
<dbReference type="Pfam" id="PF01915">
    <property type="entry name" value="Glyco_hydro_3_C"/>
    <property type="match status" value="1"/>
</dbReference>
<evidence type="ECO:0000256" key="3">
    <source>
        <dbReference type="ARBA" id="ARBA00022801"/>
    </source>
</evidence>
<dbReference type="InterPro" id="IPR001764">
    <property type="entry name" value="Glyco_hydro_3_N"/>
</dbReference>
<dbReference type="InterPro" id="IPR044993">
    <property type="entry name" value="BXL"/>
</dbReference>
<organism evidence="5 6">
    <name type="scientific">Caldanaerobius fijiensis DSM 17918</name>
    <dbReference type="NCBI Taxonomy" id="1121256"/>
    <lineage>
        <taxon>Bacteria</taxon>
        <taxon>Bacillati</taxon>
        <taxon>Bacillota</taxon>
        <taxon>Clostridia</taxon>
        <taxon>Thermoanaerobacterales</taxon>
        <taxon>Thermoanaerobacteraceae</taxon>
        <taxon>Caldanaerobius</taxon>
    </lineage>
</organism>
<dbReference type="InterPro" id="IPR013783">
    <property type="entry name" value="Ig-like_fold"/>
</dbReference>
<reference evidence="5 6" key="1">
    <citation type="submission" date="2016-11" db="EMBL/GenBank/DDBJ databases">
        <authorList>
            <person name="Jaros S."/>
            <person name="Januszkiewicz K."/>
            <person name="Wedrychowicz H."/>
        </authorList>
    </citation>
    <scope>NUCLEOTIDE SEQUENCE [LARGE SCALE GENOMIC DNA]</scope>
    <source>
        <strain evidence="5 6">DSM 17918</strain>
    </source>
</reference>
<dbReference type="GO" id="GO:0046556">
    <property type="term" value="F:alpha-L-arabinofuranosidase activity"/>
    <property type="evidence" value="ECO:0007669"/>
    <property type="project" value="TreeGrafter"/>
</dbReference>
<proteinExistence type="inferred from homology"/>
<evidence type="ECO:0000256" key="1">
    <source>
        <dbReference type="ARBA" id="ARBA00005336"/>
    </source>
</evidence>
<feature type="domain" description="Fibronectin type III-like" evidence="4">
    <location>
        <begin position="618"/>
        <end position="687"/>
    </location>
</feature>
<dbReference type="InterPro" id="IPR002772">
    <property type="entry name" value="Glyco_hydro_3_C"/>
</dbReference>
<dbReference type="GO" id="GO:0008422">
    <property type="term" value="F:beta-glucosidase activity"/>
    <property type="evidence" value="ECO:0007669"/>
    <property type="project" value="UniProtKB-ARBA"/>
</dbReference>
<dbReference type="InterPro" id="IPR036962">
    <property type="entry name" value="Glyco_hydro_3_N_sf"/>
</dbReference>
<dbReference type="GO" id="GO:0031222">
    <property type="term" value="P:arabinan catabolic process"/>
    <property type="evidence" value="ECO:0007669"/>
    <property type="project" value="TreeGrafter"/>
</dbReference>
<dbReference type="Pfam" id="PF00933">
    <property type="entry name" value="Glyco_hydro_3"/>
    <property type="match status" value="1"/>
</dbReference>
<dbReference type="FunFam" id="2.60.40.10:FF:000495">
    <property type="entry name" value="Periplasmic beta-glucosidase"/>
    <property type="match status" value="1"/>
</dbReference>
<evidence type="ECO:0000256" key="2">
    <source>
        <dbReference type="ARBA" id="ARBA00022729"/>
    </source>
</evidence>
<keyword evidence="2" id="KW-0732">Signal</keyword>
<evidence type="ECO:0000313" key="5">
    <source>
        <dbReference type="EMBL" id="SHE64058.1"/>
    </source>
</evidence>
<gene>
    <name evidence="5" type="ORF">SAMN02746089_00580</name>
</gene>
<evidence type="ECO:0000259" key="4">
    <source>
        <dbReference type="SMART" id="SM01217"/>
    </source>
</evidence>
<evidence type="ECO:0000313" key="6">
    <source>
        <dbReference type="Proteomes" id="UP000184088"/>
    </source>
</evidence>
<keyword evidence="3" id="KW-0378">Hydrolase</keyword>
<dbReference type="Gene3D" id="2.60.40.10">
    <property type="entry name" value="Immunoglobulins"/>
    <property type="match status" value="1"/>
</dbReference>
<dbReference type="Pfam" id="PF14310">
    <property type="entry name" value="Fn3-like"/>
    <property type="match status" value="1"/>
</dbReference>
<dbReference type="InterPro" id="IPR036881">
    <property type="entry name" value="Glyco_hydro_3_C_sf"/>
</dbReference>
<accession>A0A1M4V5B5</accession>
<name>A0A1M4V5B5_9THEO</name>
<dbReference type="AlphaFoldDB" id="A0A1M4V5B5"/>
<dbReference type="EMBL" id="FQVH01000003">
    <property type="protein sequence ID" value="SHE64058.1"/>
    <property type="molecule type" value="Genomic_DNA"/>
</dbReference>
<dbReference type="Proteomes" id="UP000184088">
    <property type="component" value="Unassembled WGS sequence"/>
</dbReference>
<comment type="similarity">
    <text evidence="1">Belongs to the glycosyl hydrolase 3 family.</text>
</comment>
<dbReference type="SUPFAM" id="SSF52279">
    <property type="entry name" value="Beta-D-glucan exohydrolase, C-terminal domain"/>
    <property type="match status" value="1"/>
</dbReference>